<organism evidence="1 2">
    <name type="scientific">Streblomastix strix</name>
    <dbReference type="NCBI Taxonomy" id="222440"/>
    <lineage>
        <taxon>Eukaryota</taxon>
        <taxon>Metamonada</taxon>
        <taxon>Preaxostyla</taxon>
        <taxon>Oxymonadida</taxon>
        <taxon>Streblomastigidae</taxon>
        <taxon>Streblomastix</taxon>
    </lineage>
</organism>
<reference evidence="1 2" key="1">
    <citation type="submission" date="2019-03" db="EMBL/GenBank/DDBJ databases">
        <title>Single cell metagenomics reveals metabolic interactions within the superorganism composed of flagellate Streblomastix strix and complex community of Bacteroidetes bacteria on its surface.</title>
        <authorList>
            <person name="Treitli S.C."/>
            <person name="Kolisko M."/>
            <person name="Husnik F."/>
            <person name="Keeling P."/>
            <person name="Hampl V."/>
        </authorList>
    </citation>
    <scope>NUCLEOTIDE SEQUENCE [LARGE SCALE GENOMIC DNA]</scope>
    <source>
        <strain evidence="1">ST1C</strain>
    </source>
</reference>
<evidence type="ECO:0000313" key="2">
    <source>
        <dbReference type="Proteomes" id="UP000324800"/>
    </source>
</evidence>
<name>A0A5J4WML4_9EUKA</name>
<dbReference type="EMBL" id="SNRW01001456">
    <property type="protein sequence ID" value="KAA6396317.1"/>
    <property type="molecule type" value="Genomic_DNA"/>
</dbReference>
<dbReference type="Proteomes" id="UP000324800">
    <property type="component" value="Unassembled WGS sequence"/>
</dbReference>
<accession>A0A5J4WML4</accession>
<gene>
    <name evidence="1" type="ORF">EZS28_008155</name>
</gene>
<evidence type="ECO:0000313" key="1">
    <source>
        <dbReference type="EMBL" id="KAA6396317.1"/>
    </source>
</evidence>
<sequence length="378" mass="40685">MQKIIILELQVQNIQQQINGESQDIAQLQADGQVINTELAQQTHFRGYFTTNAEILALTGDSKSDYTYGAEDLSVWIYETSLYETDQIVPDQVTSACDNIPTVDNGEGSAVIQTDYARGDHQPPLNITTSISSQNSTSGSIGTTNCYARNDHSHPINVESNTSNIPIVNGVGINGTSTFYVRQDHVHPQQMTYDGNVATTKFIITGGLATEILYANGDTTTIGINFVQKTGQELYVIEGTIRKREDDEELVDGDYLTRKEITDGFVSIATDQTITAGTYSNAKIPQQFILIAGTPTSFAGITSGNIQIIYSASCYDDGLRIARTVQNTGSASIQLGCSRTSNTGAAVGQLVASQAGDNTRGLQFSADGNTLTFNGQVI</sequence>
<dbReference type="AlphaFoldDB" id="A0A5J4WML4"/>
<protein>
    <submittedName>
        <fullName evidence="1">Uncharacterized protein</fullName>
    </submittedName>
</protein>
<proteinExistence type="predicted"/>
<comment type="caution">
    <text evidence="1">The sequence shown here is derived from an EMBL/GenBank/DDBJ whole genome shotgun (WGS) entry which is preliminary data.</text>
</comment>